<dbReference type="AlphaFoldDB" id="A0A166U8V0"/>
<feature type="signal peptide" evidence="2">
    <location>
        <begin position="1"/>
        <end position="19"/>
    </location>
</feature>
<reference evidence="3 4" key="1">
    <citation type="submission" date="2015-06" db="EMBL/GenBank/DDBJ databases">
        <title>Survival trade-offs in plant roots during colonization by closely related pathogenic and mutualistic fungi.</title>
        <authorList>
            <person name="Hacquard S."/>
            <person name="Kracher B."/>
            <person name="Hiruma K."/>
            <person name="Weinman A."/>
            <person name="Muench P."/>
            <person name="Garrido Oter R."/>
            <person name="Ver Loren van Themaat E."/>
            <person name="Dallerey J.-F."/>
            <person name="Damm U."/>
            <person name="Henrissat B."/>
            <person name="Lespinet O."/>
            <person name="Thon M."/>
            <person name="Kemen E."/>
            <person name="McHardy A.C."/>
            <person name="Schulze-Lefert P."/>
            <person name="O'Connell R.J."/>
        </authorList>
    </citation>
    <scope>NUCLEOTIDE SEQUENCE [LARGE SCALE GENOMIC DNA]</scope>
    <source>
        <strain evidence="3 4">0861</strain>
    </source>
</reference>
<keyword evidence="2" id="KW-0732">Signal</keyword>
<protein>
    <submittedName>
        <fullName evidence="3">Uncharacterized protein</fullName>
    </submittedName>
</protein>
<dbReference type="OrthoDB" id="3638982at2759"/>
<feature type="chain" id="PRO_5007880430" evidence="2">
    <location>
        <begin position="20"/>
        <end position="177"/>
    </location>
</feature>
<sequence>MRYSQLILSLFLFFTFVIALPVPAPVEAVVARASSKKTSGNGNGSKKNTKAEVAGIDKNIAIQKQEKQDAKKVGKAEGTKNFDKTKGQLVSTIKSGEKVREDNQKKADPKNKDLVNGLKKVQGAQAKEEKQAKSLNNTPADKKTLSTLNSEFNKGIKVNEGNKKAAQNGGKKGKKGN</sequence>
<accession>A0A166U8V0</accession>
<keyword evidence="4" id="KW-1185">Reference proteome</keyword>
<organism evidence="3 4">
    <name type="scientific">Colletotrichum tofieldiae</name>
    <dbReference type="NCBI Taxonomy" id="708197"/>
    <lineage>
        <taxon>Eukaryota</taxon>
        <taxon>Fungi</taxon>
        <taxon>Dikarya</taxon>
        <taxon>Ascomycota</taxon>
        <taxon>Pezizomycotina</taxon>
        <taxon>Sordariomycetes</taxon>
        <taxon>Hypocreomycetidae</taxon>
        <taxon>Glomerellales</taxon>
        <taxon>Glomerellaceae</taxon>
        <taxon>Colletotrichum</taxon>
        <taxon>Colletotrichum spaethianum species complex</taxon>
    </lineage>
</organism>
<feature type="region of interest" description="Disordered" evidence="1">
    <location>
        <begin position="65"/>
        <end position="177"/>
    </location>
</feature>
<dbReference type="STRING" id="708197.A0A166U8V0"/>
<dbReference type="Proteomes" id="UP000076552">
    <property type="component" value="Unassembled WGS sequence"/>
</dbReference>
<feature type="compositionally biased region" description="Low complexity" evidence="1">
    <location>
        <begin position="33"/>
        <end position="46"/>
    </location>
</feature>
<comment type="caution">
    <text evidence="3">The sequence shown here is derived from an EMBL/GenBank/DDBJ whole genome shotgun (WGS) entry which is preliminary data.</text>
</comment>
<name>A0A166U8V0_9PEZI</name>
<gene>
    <name evidence="3" type="ORF">CT0861_11135</name>
</gene>
<evidence type="ECO:0000313" key="3">
    <source>
        <dbReference type="EMBL" id="KZL73108.1"/>
    </source>
</evidence>
<feature type="compositionally biased region" description="Basic and acidic residues" evidence="1">
    <location>
        <begin position="65"/>
        <end position="86"/>
    </location>
</feature>
<proteinExistence type="predicted"/>
<feature type="compositionally biased region" description="Basic and acidic residues" evidence="1">
    <location>
        <begin position="95"/>
        <end position="113"/>
    </location>
</feature>
<feature type="region of interest" description="Disordered" evidence="1">
    <location>
        <begin position="33"/>
        <end position="53"/>
    </location>
</feature>
<dbReference type="EMBL" id="LFIV01000048">
    <property type="protein sequence ID" value="KZL73108.1"/>
    <property type="molecule type" value="Genomic_DNA"/>
</dbReference>
<evidence type="ECO:0000313" key="4">
    <source>
        <dbReference type="Proteomes" id="UP000076552"/>
    </source>
</evidence>
<evidence type="ECO:0000256" key="2">
    <source>
        <dbReference type="SAM" id="SignalP"/>
    </source>
</evidence>
<feature type="compositionally biased region" description="Polar residues" evidence="1">
    <location>
        <begin position="133"/>
        <end position="152"/>
    </location>
</feature>
<evidence type="ECO:0000256" key="1">
    <source>
        <dbReference type="SAM" id="MobiDB-lite"/>
    </source>
</evidence>